<dbReference type="AlphaFoldDB" id="A0A085NII0"/>
<evidence type="ECO:0000313" key="3">
    <source>
        <dbReference type="Proteomes" id="UP000030764"/>
    </source>
</evidence>
<protein>
    <submittedName>
        <fullName evidence="2">Uncharacterized protein</fullName>
    </submittedName>
</protein>
<dbReference type="Proteomes" id="UP000030758">
    <property type="component" value="Unassembled WGS sequence"/>
</dbReference>
<proteinExistence type="predicted"/>
<dbReference type="Proteomes" id="UP000030764">
    <property type="component" value="Unassembled WGS sequence"/>
</dbReference>
<sequence length="101" mass="11948">MLTLREYLQSINRWRGTVLSRCSSHWKRRQQSDDYIWKYEGKIDAEAVLPFGNDLQSVNNGVLRCQCEKKIQELMVIKCLDVIGPHVVIIDTSNWHMRRTK</sequence>
<name>A0A085NII0_9BILA</name>
<evidence type="ECO:0000313" key="1">
    <source>
        <dbReference type="EMBL" id="KFD48686.1"/>
    </source>
</evidence>
<reference evidence="2 3" key="1">
    <citation type="journal article" date="2014" name="Nat. Genet.">
        <title>Genome and transcriptome of the porcine whipworm Trichuris suis.</title>
        <authorList>
            <person name="Jex A.R."/>
            <person name="Nejsum P."/>
            <person name="Schwarz E.M."/>
            <person name="Hu L."/>
            <person name="Young N.D."/>
            <person name="Hall R.S."/>
            <person name="Korhonen P.K."/>
            <person name="Liao S."/>
            <person name="Thamsborg S."/>
            <person name="Xia J."/>
            <person name="Xu P."/>
            <person name="Wang S."/>
            <person name="Scheerlinck J.P."/>
            <person name="Hofmann A."/>
            <person name="Sternberg P.W."/>
            <person name="Wang J."/>
            <person name="Gasser R.B."/>
        </authorList>
    </citation>
    <scope>NUCLEOTIDE SEQUENCE [LARGE SCALE GENOMIC DNA]</scope>
    <source>
        <strain evidence="2">DCEP-RM93F</strain>
        <strain evidence="1">DCEP-RM93M</strain>
    </source>
</reference>
<accession>A0A085NII0</accession>
<organism evidence="2">
    <name type="scientific">Trichuris suis</name>
    <name type="common">pig whipworm</name>
    <dbReference type="NCBI Taxonomy" id="68888"/>
    <lineage>
        <taxon>Eukaryota</taxon>
        <taxon>Metazoa</taxon>
        <taxon>Ecdysozoa</taxon>
        <taxon>Nematoda</taxon>
        <taxon>Enoplea</taxon>
        <taxon>Dorylaimia</taxon>
        <taxon>Trichinellida</taxon>
        <taxon>Trichuridae</taxon>
        <taxon>Trichuris</taxon>
    </lineage>
</organism>
<evidence type="ECO:0000313" key="2">
    <source>
        <dbReference type="EMBL" id="KFD69276.1"/>
    </source>
</evidence>
<gene>
    <name evidence="1" type="ORF">M513_10397</name>
    <name evidence="2" type="ORF">M514_10397</name>
</gene>
<keyword evidence="3" id="KW-1185">Reference proteome</keyword>
<dbReference type="EMBL" id="KL367496">
    <property type="protein sequence ID" value="KFD69276.1"/>
    <property type="molecule type" value="Genomic_DNA"/>
</dbReference>
<dbReference type="EMBL" id="KL363286">
    <property type="protein sequence ID" value="KFD48686.1"/>
    <property type="molecule type" value="Genomic_DNA"/>
</dbReference>